<accession>A0A1B8Z8I9</accession>
<dbReference type="OrthoDB" id="1257838at2"/>
<sequence>MEGVKHLEREGTDYIVKQYVSLQHCIMMIWVLISIIVIISTSYLKTGIIMFVFSLLLTIVAFMPPRVSFNFISKNLTVANRGLNRRKFTYDLNDFEGFELQTIRIAIIPLGCFLYADFKNVSHFKRPVISQSFSKKKMQEIINELEDLKKHSKNTKH</sequence>
<keyword evidence="1" id="KW-0472">Membrane</keyword>
<organism evidence="2 3">
    <name type="scientific">Chryseobacterium artocarpi</name>
    <dbReference type="NCBI Taxonomy" id="1414727"/>
    <lineage>
        <taxon>Bacteria</taxon>
        <taxon>Pseudomonadati</taxon>
        <taxon>Bacteroidota</taxon>
        <taxon>Flavobacteriia</taxon>
        <taxon>Flavobacteriales</taxon>
        <taxon>Weeksellaceae</taxon>
        <taxon>Chryseobacterium group</taxon>
        <taxon>Chryseobacterium</taxon>
    </lineage>
</organism>
<evidence type="ECO:0000256" key="1">
    <source>
        <dbReference type="SAM" id="Phobius"/>
    </source>
</evidence>
<proteinExistence type="predicted"/>
<keyword evidence="3" id="KW-1185">Reference proteome</keyword>
<feature type="transmembrane region" description="Helical" evidence="1">
    <location>
        <begin position="21"/>
        <end position="40"/>
    </location>
</feature>
<dbReference type="EMBL" id="MAYH01000051">
    <property type="protein sequence ID" value="OCA67939.1"/>
    <property type="molecule type" value="Genomic_DNA"/>
</dbReference>
<gene>
    <name evidence="2" type="ORF">BBI01_20850</name>
</gene>
<feature type="transmembrane region" description="Helical" evidence="1">
    <location>
        <begin position="46"/>
        <end position="64"/>
    </location>
</feature>
<dbReference type="Proteomes" id="UP000092651">
    <property type="component" value="Unassembled WGS sequence"/>
</dbReference>
<keyword evidence="1" id="KW-1133">Transmembrane helix</keyword>
<dbReference type="RefSeq" id="WP_065396742.1">
    <property type="nucleotide sequence ID" value="NZ_MAYH01000051.1"/>
</dbReference>
<evidence type="ECO:0000313" key="3">
    <source>
        <dbReference type="Proteomes" id="UP000092651"/>
    </source>
</evidence>
<reference evidence="2 3" key="1">
    <citation type="submission" date="2016-07" db="EMBL/GenBank/DDBJ databases">
        <authorList>
            <person name="Jeong J.-J."/>
            <person name="Kim D.W."/>
            <person name="Sang M.K."/>
            <person name="Choi I.-G."/>
            <person name="Kim K.D."/>
        </authorList>
    </citation>
    <scope>NUCLEOTIDE SEQUENCE [LARGE SCALE GENOMIC DNA]</scope>
    <source>
        <strain evidence="2 3">UTM-3</strain>
    </source>
</reference>
<evidence type="ECO:0000313" key="2">
    <source>
        <dbReference type="EMBL" id="OCA67939.1"/>
    </source>
</evidence>
<protein>
    <submittedName>
        <fullName evidence="2">Uncharacterized protein</fullName>
    </submittedName>
</protein>
<comment type="caution">
    <text evidence="2">The sequence shown here is derived from an EMBL/GenBank/DDBJ whole genome shotgun (WGS) entry which is preliminary data.</text>
</comment>
<dbReference type="AlphaFoldDB" id="A0A1B8Z8I9"/>
<keyword evidence="1" id="KW-0812">Transmembrane</keyword>
<name>A0A1B8Z8I9_9FLAO</name>